<feature type="compositionally biased region" description="Basic and acidic residues" evidence="1">
    <location>
        <begin position="127"/>
        <end position="138"/>
    </location>
</feature>
<feature type="compositionally biased region" description="Basic and acidic residues" evidence="1">
    <location>
        <begin position="66"/>
        <end position="110"/>
    </location>
</feature>
<reference evidence="2 3" key="1">
    <citation type="journal article" date="2021" name="Nat. Commun.">
        <title>Genetic determinants of endophytism in the Arabidopsis root mycobiome.</title>
        <authorList>
            <person name="Mesny F."/>
            <person name="Miyauchi S."/>
            <person name="Thiergart T."/>
            <person name="Pickel B."/>
            <person name="Atanasova L."/>
            <person name="Karlsson M."/>
            <person name="Huettel B."/>
            <person name="Barry K.W."/>
            <person name="Haridas S."/>
            <person name="Chen C."/>
            <person name="Bauer D."/>
            <person name="Andreopoulos W."/>
            <person name="Pangilinan J."/>
            <person name="LaButti K."/>
            <person name="Riley R."/>
            <person name="Lipzen A."/>
            <person name="Clum A."/>
            <person name="Drula E."/>
            <person name="Henrissat B."/>
            <person name="Kohler A."/>
            <person name="Grigoriev I.V."/>
            <person name="Martin F.M."/>
            <person name="Hacquard S."/>
        </authorList>
    </citation>
    <scope>NUCLEOTIDE SEQUENCE [LARGE SCALE GENOMIC DNA]</scope>
    <source>
        <strain evidence="2 3">MPI-CAGE-CH-0241</strain>
    </source>
</reference>
<feature type="compositionally biased region" description="Basic and acidic residues" evidence="1">
    <location>
        <begin position="36"/>
        <end position="48"/>
    </location>
</feature>
<gene>
    <name evidence="2" type="ORF">B0T10DRAFT_211554</name>
</gene>
<proteinExistence type="predicted"/>
<feature type="region of interest" description="Disordered" evidence="1">
    <location>
        <begin position="66"/>
        <end position="153"/>
    </location>
</feature>
<dbReference type="Proteomes" id="UP000777438">
    <property type="component" value="Unassembled WGS sequence"/>
</dbReference>
<dbReference type="EMBL" id="JAGPYM010000004">
    <property type="protein sequence ID" value="KAH6895265.1"/>
    <property type="molecule type" value="Genomic_DNA"/>
</dbReference>
<keyword evidence="3" id="KW-1185">Reference proteome</keyword>
<evidence type="ECO:0000313" key="3">
    <source>
        <dbReference type="Proteomes" id="UP000777438"/>
    </source>
</evidence>
<protein>
    <submittedName>
        <fullName evidence="2">Uncharacterized protein</fullName>
    </submittedName>
</protein>
<accession>A0A9P8WF21</accession>
<organism evidence="2 3">
    <name type="scientific">Thelonectria olida</name>
    <dbReference type="NCBI Taxonomy" id="1576542"/>
    <lineage>
        <taxon>Eukaryota</taxon>
        <taxon>Fungi</taxon>
        <taxon>Dikarya</taxon>
        <taxon>Ascomycota</taxon>
        <taxon>Pezizomycotina</taxon>
        <taxon>Sordariomycetes</taxon>
        <taxon>Hypocreomycetidae</taxon>
        <taxon>Hypocreales</taxon>
        <taxon>Nectriaceae</taxon>
        <taxon>Thelonectria</taxon>
    </lineage>
</organism>
<feature type="region of interest" description="Disordered" evidence="1">
    <location>
        <begin position="1"/>
        <end position="48"/>
    </location>
</feature>
<evidence type="ECO:0000256" key="1">
    <source>
        <dbReference type="SAM" id="MobiDB-lite"/>
    </source>
</evidence>
<feature type="compositionally biased region" description="Polar residues" evidence="1">
    <location>
        <begin position="7"/>
        <end position="22"/>
    </location>
</feature>
<feature type="compositionally biased region" description="Basic residues" evidence="1">
    <location>
        <begin position="23"/>
        <end position="35"/>
    </location>
</feature>
<sequence length="153" mass="17826">MPRRHSTTSTSPYPNLSHSSSHNPRHRDHYPHRSRTAPEIREKEKEHGFDWADGISIALVGLLTLIDHDNSKTRRRSLGDDNNKKPRRPSADERDTKTRRRSVDEHETKPSKSRKRVRFGLQDSDSESERGDVSERYYEYGPLPGSREKIRAK</sequence>
<comment type="caution">
    <text evidence="2">The sequence shown here is derived from an EMBL/GenBank/DDBJ whole genome shotgun (WGS) entry which is preliminary data.</text>
</comment>
<evidence type="ECO:0000313" key="2">
    <source>
        <dbReference type="EMBL" id="KAH6895265.1"/>
    </source>
</evidence>
<name>A0A9P8WF21_9HYPO</name>
<dbReference type="AlphaFoldDB" id="A0A9P8WF21"/>